<evidence type="ECO:0000256" key="1">
    <source>
        <dbReference type="SAM" id="MobiDB-lite"/>
    </source>
</evidence>
<protein>
    <submittedName>
        <fullName evidence="3">Uncharacterized protein</fullName>
    </submittedName>
</protein>
<dbReference type="EnsemblMetazoa" id="AMEC016491-RA">
    <property type="protein sequence ID" value="AMEC016491-PA"/>
    <property type="gene ID" value="AMEC016491"/>
</dbReference>
<evidence type="ECO:0000256" key="2">
    <source>
        <dbReference type="SAM" id="Phobius"/>
    </source>
</evidence>
<feature type="transmembrane region" description="Helical" evidence="2">
    <location>
        <begin position="20"/>
        <end position="40"/>
    </location>
</feature>
<evidence type="ECO:0000313" key="4">
    <source>
        <dbReference type="Proteomes" id="UP000075902"/>
    </source>
</evidence>
<feature type="compositionally biased region" description="Basic and acidic residues" evidence="1">
    <location>
        <begin position="94"/>
        <end position="105"/>
    </location>
</feature>
<dbReference type="VEuPathDB" id="VectorBase:AMEC016491"/>
<keyword evidence="4" id="KW-1185">Reference proteome</keyword>
<evidence type="ECO:0000313" key="3">
    <source>
        <dbReference type="EnsemblMetazoa" id="AMEC016491-PA"/>
    </source>
</evidence>
<sequence length="124" mass="13745">MLPADRFLSSPWLPGSTMKLTPGAGITLLIGIAGSIFLVAQSHRLLRSTKRDGINTHDAALCMCVVLVGPCFRSTGTTTYTTIAYDVRVTKRENVEEKPNERIEGTRSTTWRGRGKARPKKRER</sequence>
<organism evidence="3 4">
    <name type="scientific">Anopheles melas</name>
    <dbReference type="NCBI Taxonomy" id="34690"/>
    <lineage>
        <taxon>Eukaryota</taxon>
        <taxon>Metazoa</taxon>
        <taxon>Ecdysozoa</taxon>
        <taxon>Arthropoda</taxon>
        <taxon>Hexapoda</taxon>
        <taxon>Insecta</taxon>
        <taxon>Pterygota</taxon>
        <taxon>Neoptera</taxon>
        <taxon>Endopterygota</taxon>
        <taxon>Diptera</taxon>
        <taxon>Nematocera</taxon>
        <taxon>Culicoidea</taxon>
        <taxon>Culicidae</taxon>
        <taxon>Anophelinae</taxon>
        <taxon>Anopheles</taxon>
    </lineage>
</organism>
<feature type="region of interest" description="Disordered" evidence="1">
    <location>
        <begin position="94"/>
        <end position="124"/>
    </location>
</feature>
<accession>A0A182U9Q2</accession>
<keyword evidence="2" id="KW-0812">Transmembrane</keyword>
<dbReference type="AlphaFoldDB" id="A0A182U9Q2"/>
<feature type="compositionally biased region" description="Basic residues" evidence="1">
    <location>
        <begin position="113"/>
        <end position="124"/>
    </location>
</feature>
<keyword evidence="2" id="KW-1133">Transmembrane helix</keyword>
<name>A0A182U9Q2_9DIPT</name>
<proteinExistence type="predicted"/>
<reference evidence="3" key="2">
    <citation type="submission" date="2020-05" db="UniProtKB">
        <authorList>
            <consortium name="EnsemblMetazoa"/>
        </authorList>
    </citation>
    <scope>IDENTIFICATION</scope>
    <source>
        <strain evidence="3">CM1001059</strain>
    </source>
</reference>
<keyword evidence="2" id="KW-0472">Membrane</keyword>
<dbReference type="Proteomes" id="UP000075902">
    <property type="component" value="Unassembled WGS sequence"/>
</dbReference>
<reference evidence="4" key="1">
    <citation type="submission" date="2014-01" db="EMBL/GenBank/DDBJ databases">
        <title>The Genome Sequence of Anopheles melas CM1001059_A (V2).</title>
        <authorList>
            <consortium name="The Broad Institute Genomics Platform"/>
            <person name="Neafsey D.E."/>
            <person name="Besansky N."/>
            <person name="Howell P."/>
            <person name="Walton C."/>
            <person name="Young S.K."/>
            <person name="Zeng Q."/>
            <person name="Gargeya S."/>
            <person name="Fitzgerald M."/>
            <person name="Haas B."/>
            <person name="Abouelleil A."/>
            <person name="Allen A.W."/>
            <person name="Alvarado L."/>
            <person name="Arachchi H.M."/>
            <person name="Berlin A.M."/>
            <person name="Chapman S.B."/>
            <person name="Gainer-Dewar J."/>
            <person name="Goldberg J."/>
            <person name="Griggs A."/>
            <person name="Gujja S."/>
            <person name="Hansen M."/>
            <person name="Howarth C."/>
            <person name="Imamovic A."/>
            <person name="Ireland A."/>
            <person name="Larimer J."/>
            <person name="McCowan C."/>
            <person name="Murphy C."/>
            <person name="Pearson M."/>
            <person name="Poon T.W."/>
            <person name="Priest M."/>
            <person name="Roberts A."/>
            <person name="Saif S."/>
            <person name="Shea T."/>
            <person name="Sisk P."/>
            <person name="Sykes S."/>
            <person name="Wortman J."/>
            <person name="Nusbaum C."/>
            <person name="Birren B."/>
        </authorList>
    </citation>
    <scope>NUCLEOTIDE SEQUENCE [LARGE SCALE GENOMIC DNA]</scope>
    <source>
        <strain evidence="4">CM1001059</strain>
    </source>
</reference>